<gene>
    <name evidence="8" type="ORF">A3F61_02560</name>
</gene>
<dbReference type="InterPro" id="IPR001478">
    <property type="entry name" value="PDZ"/>
</dbReference>
<dbReference type="GO" id="GO:0006508">
    <property type="term" value="P:proteolysis"/>
    <property type="evidence" value="ECO:0007669"/>
    <property type="project" value="UniProtKB-KW"/>
</dbReference>
<dbReference type="InterPro" id="IPR005151">
    <property type="entry name" value="Tail-specific_protease"/>
</dbReference>
<dbReference type="PANTHER" id="PTHR32060">
    <property type="entry name" value="TAIL-SPECIFIC PROTEASE"/>
    <property type="match status" value="1"/>
</dbReference>
<keyword evidence="4 5" id="KW-0720">Serine protease</keyword>
<dbReference type="Gene3D" id="3.30.750.44">
    <property type="match status" value="1"/>
</dbReference>
<dbReference type="Gene3D" id="2.30.42.10">
    <property type="match status" value="1"/>
</dbReference>
<dbReference type="Pfam" id="PF03572">
    <property type="entry name" value="Peptidase_S41"/>
    <property type="match status" value="1"/>
</dbReference>
<dbReference type="CDD" id="cd06782">
    <property type="entry name" value="cpPDZ_CPP-like"/>
    <property type="match status" value="1"/>
</dbReference>
<dbReference type="GO" id="GO:0004175">
    <property type="term" value="F:endopeptidase activity"/>
    <property type="evidence" value="ECO:0007669"/>
    <property type="project" value="TreeGrafter"/>
</dbReference>
<dbReference type="InterPro" id="IPR055210">
    <property type="entry name" value="CtpA/B_N"/>
</dbReference>
<dbReference type="GO" id="GO:0007165">
    <property type="term" value="P:signal transduction"/>
    <property type="evidence" value="ECO:0007669"/>
    <property type="project" value="TreeGrafter"/>
</dbReference>
<dbReference type="AlphaFoldDB" id="A0A1G1V6C8"/>
<dbReference type="SUPFAM" id="SSF52096">
    <property type="entry name" value="ClpP/crotonase"/>
    <property type="match status" value="1"/>
</dbReference>
<keyword evidence="6" id="KW-0472">Membrane</keyword>
<evidence type="ECO:0000256" key="5">
    <source>
        <dbReference type="RuleBase" id="RU004404"/>
    </source>
</evidence>
<evidence type="ECO:0000313" key="8">
    <source>
        <dbReference type="EMBL" id="OGY10968.1"/>
    </source>
</evidence>
<evidence type="ECO:0000256" key="2">
    <source>
        <dbReference type="ARBA" id="ARBA00022670"/>
    </source>
</evidence>
<comment type="similarity">
    <text evidence="1 5">Belongs to the peptidase S41A family.</text>
</comment>
<dbReference type="SUPFAM" id="SSF50156">
    <property type="entry name" value="PDZ domain-like"/>
    <property type="match status" value="1"/>
</dbReference>
<protein>
    <recommendedName>
        <fullName evidence="7">PDZ domain-containing protein</fullName>
    </recommendedName>
</protein>
<keyword evidence="2 5" id="KW-0645">Protease</keyword>
<evidence type="ECO:0000256" key="3">
    <source>
        <dbReference type="ARBA" id="ARBA00022801"/>
    </source>
</evidence>
<evidence type="ECO:0000259" key="7">
    <source>
        <dbReference type="PROSITE" id="PS50106"/>
    </source>
</evidence>
<evidence type="ECO:0000313" key="9">
    <source>
        <dbReference type="Proteomes" id="UP000178272"/>
    </source>
</evidence>
<dbReference type="STRING" id="1797517.A3F61_02560"/>
<dbReference type="SMART" id="SM00245">
    <property type="entry name" value="TSPc"/>
    <property type="match status" value="1"/>
</dbReference>
<dbReference type="SMART" id="SM00228">
    <property type="entry name" value="PDZ"/>
    <property type="match status" value="1"/>
</dbReference>
<keyword evidence="6" id="KW-0812">Transmembrane</keyword>
<dbReference type="PROSITE" id="PS50106">
    <property type="entry name" value="PDZ"/>
    <property type="match status" value="1"/>
</dbReference>
<dbReference type="CDD" id="cd07560">
    <property type="entry name" value="Peptidase_S41_CPP"/>
    <property type="match status" value="1"/>
</dbReference>
<organism evidence="8 9">
    <name type="scientific">Candidatus Blackburnbacteria bacterium RIFCSPHIGHO2_12_FULL_41_13b</name>
    <dbReference type="NCBI Taxonomy" id="1797517"/>
    <lineage>
        <taxon>Bacteria</taxon>
        <taxon>Candidatus Blackburniibacteriota</taxon>
    </lineage>
</organism>
<comment type="caution">
    <text evidence="8">The sequence shown here is derived from an EMBL/GenBank/DDBJ whole genome shotgun (WGS) entry which is preliminary data.</text>
</comment>
<dbReference type="InterPro" id="IPR036034">
    <property type="entry name" value="PDZ_sf"/>
</dbReference>
<evidence type="ECO:0000256" key="4">
    <source>
        <dbReference type="ARBA" id="ARBA00022825"/>
    </source>
</evidence>
<feature type="domain" description="PDZ" evidence="7">
    <location>
        <begin position="101"/>
        <end position="197"/>
    </location>
</feature>
<evidence type="ECO:0000256" key="1">
    <source>
        <dbReference type="ARBA" id="ARBA00009179"/>
    </source>
</evidence>
<dbReference type="InterPro" id="IPR004447">
    <property type="entry name" value="Peptidase_S41A"/>
</dbReference>
<dbReference type="EMBL" id="MHCA01000046">
    <property type="protein sequence ID" value="OGY10968.1"/>
    <property type="molecule type" value="Genomic_DNA"/>
</dbReference>
<dbReference type="GO" id="GO:0008236">
    <property type="term" value="F:serine-type peptidase activity"/>
    <property type="evidence" value="ECO:0007669"/>
    <property type="project" value="UniProtKB-KW"/>
</dbReference>
<dbReference type="InterPro" id="IPR029045">
    <property type="entry name" value="ClpP/crotonase-like_dom_sf"/>
</dbReference>
<keyword evidence="6" id="KW-1133">Transmembrane helix</keyword>
<dbReference type="GO" id="GO:0030288">
    <property type="term" value="C:outer membrane-bounded periplasmic space"/>
    <property type="evidence" value="ECO:0007669"/>
    <property type="project" value="TreeGrafter"/>
</dbReference>
<dbReference type="PANTHER" id="PTHR32060:SF30">
    <property type="entry name" value="CARBOXY-TERMINAL PROCESSING PROTEASE CTPA"/>
    <property type="match status" value="1"/>
</dbReference>
<accession>A0A1G1V6C8</accession>
<proteinExistence type="inferred from homology"/>
<dbReference type="NCBIfam" id="TIGR00225">
    <property type="entry name" value="prc"/>
    <property type="match status" value="1"/>
</dbReference>
<evidence type="ECO:0000256" key="6">
    <source>
        <dbReference type="SAM" id="Phobius"/>
    </source>
</evidence>
<sequence length="405" mass="43690">MHFTLPKIRLYTIILILIVVSFSGGVWLGKRDVSLQAEGLKSKITISRNIPERHADVDFNLFWEVWDRLEGSYFDKSKVDKAKMVYGAISGMVSAVGDPYTVFLPPEEQKRTKEDLGGEFEGVGIQIGFKGTQLAVIAPLEGTPASKVDVKAGDYIVGIKDKNKNLELGTVGVSLPDAVNAIRGPAGTAVALILTREGVDKPFEVEIVREKIDVPSVILTKEGEISHLKLLKFGDQTDGEWDKAIANIKKQNPKGLILDLRNNPGGYLNGAVTVAGEFVARGNAVLREDGKGNKTGIAVNGKGQLINIPLVVLVNKGSASASEIVAGALKDYGRAKIVGTKTFGKGTIQESIDLGEAGIHITTERWLTPNGTWVNTVGLAPDVEVEDDVKTEEDEQLQEALKLLQ</sequence>
<dbReference type="Gene3D" id="3.90.226.10">
    <property type="entry name" value="2-enoyl-CoA Hydratase, Chain A, domain 1"/>
    <property type="match status" value="1"/>
</dbReference>
<dbReference type="Proteomes" id="UP000178272">
    <property type="component" value="Unassembled WGS sequence"/>
</dbReference>
<dbReference type="Pfam" id="PF22694">
    <property type="entry name" value="CtpB_N-like"/>
    <property type="match status" value="1"/>
</dbReference>
<reference evidence="8 9" key="1">
    <citation type="journal article" date="2016" name="Nat. Commun.">
        <title>Thousands of microbial genomes shed light on interconnected biogeochemical processes in an aquifer system.</title>
        <authorList>
            <person name="Anantharaman K."/>
            <person name="Brown C.T."/>
            <person name="Hug L.A."/>
            <person name="Sharon I."/>
            <person name="Castelle C.J."/>
            <person name="Probst A.J."/>
            <person name="Thomas B.C."/>
            <person name="Singh A."/>
            <person name="Wilkins M.J."/>
            <person name="Karaoz U."/>
            <person name="Brodie E.L."/>
            <person name="Williams K.H."/>
            <person name="Hubbard S.S."/>
            <person name="Banfield J.F."/>
        </authorList>
    </citation>
    <scope>NUCLEOTIDE SEQUENCE [LARGE SCALE GENOMIC DNA]</scope>
</reference>
<feature type="transmembrane region" description="Helical" evidence="6">
    <location>
        <begin position="12"/>
        <end position="29"/>
    </location>
</feature>
<name>A0A1G1V6C8_9BACT</name>
<keyword evidence="3 5" id="KW-0378">Hydrolase</keyword>